<reference evidence="1" key="1">
    <citation type="submission" date="2015-04" db="EMBL/GenBank/DDBJ databases">
        <title>The genome sequence of the plant pathogenic Rhizarian Plasmodiophora brassicae reveals insights in its biotrophic life cycle and the origin of chitin synthesis.</title>
        <authorList>
            <person name="Schwelm A."/>
            <person name="Fogelqvist J."/>
            <person name="Knaust A."/>
            <person name="Julke S."/>
            <person name="Lilja T."/>
            <person name="Dhandapani V."/>
            <person name="Bonilla-Rosso G."/>
            <person name="Karlsson M."/>
            <person name="Shevchenko A."/>
            <person name="Choi S.R."/>
            <person name="Kim H.G."/>
            <person name="Park J.Y."/>
            <person name="Lim Y.P."/>
            <person name="Ludwig-Muller J."/>
            <person name="Dixelius C."/>
        </authorList>
    </citation>
    <scope>NUCLEOTIDE SEQUENCE</scope>
    <source>
        <tissue evidence="1">Potato root galls</tissue>
    </source>
</reference>
<protein>
    <submittedName>
        <fullName evidence="1">Uncharacterized protein</fullName>
    </submittedName>
</protein>
<evidence type="ECO:0000313" key="1">
    <source>
        <dbReference type="EMBL" id="CRZ10359.1"/>
    </source>
</evidence>
<name>A0A0H5RNQ4_9EUKA</name>
<proteinExistence type="predicted"/>
<organism evidence="1">
    <name type="scientific">Spongospora subterranea</name>
    <dbReference type="NCBI Taxonomy" id="70186"/>
    <lineage>
        <taxon>Eukaryota</taxon>
        <taxon>Sar</taxon>
        <taxon>Rhizaria</taxon>
        <taxon>Endomyxa</taxon>
        <taxon>Phytomyxea</taxon>
        <taxon>Plasmodiophorida</taxon>
        <taxon>Plasmodiophoridae</taxon>
        <taxon>Spongospora</taxon>
    </lineage>
</organism>
<dbReference type="EMBL" id="HACM01009917">
    <property type="protein sequence ID" value="CRZ10359.1"/>
    <property type="molecule type" value="Transcribed_RNA"/>
</dbReference>
<sequence>MRGPDDEWDDVASIVLQCRDRWQALNQQGIRHCTDFVNNMFLLEEIYFSPDRSSRELDESKLQMSSLQIEGRIQDVLSKMRIVFIRLRSGIEVVQQRRHVLYNEGGCQLLRMHGLGSWTIDDLVHELYELLNMFARELVSKASFVNCISRGRGCPSTRFSHEQWHVQLSVWLFEPFLCPIRLGRITNALTNRLKSRGHR</sequence>
<accession>A0A0H5RNQ4</accession>
<dbReference type="AlphaFoldDB" id="A0A0H5RNQ4"/>